<dbReference type="Proteomes" id="UP000015750">
    <property type="component" value="Unassembled WGS sequence"/>
</dbReference>
<name>A0ABC9TJR9_ENTFL</name>
<sequence>MNIKEINQEKDKGSLLSFFQSKDLSILDILMYKSCTPEGALLTKNNTYQKYFQIKSNDLESLNDMELVAMLDAMTNTARTYTDDLKLKTLTSKTDTSKIQEYWRKQMLKAQERLLKNPMDKKAMADKQVSLENINRLKKVELTRPDLNFYFVIYADNLQELAQKEKLLKRAASDYQLKALDKLAVQEVLYRCNNMNDE</sequence>
<accession>A0ABC9TJR9</accession>
<dbReference type="AlphaFoldDB" id="A0ABC9TJR9"/>
<reference evidence="1 2" key="1">
    <citation type="submission" date="2013-06" db="EMBL/GenBank/DDBJ databases">
        <authorList>
            <person name="Weinstock G."/>
            <person name="Sodergren E."/>
            <person name="Lobos E.A."/>
            <person name="Fulton L."/>
            <person name="Fulton R."/>
            <person name="Courtney L."/>
            <person name="Fronick C."/>
            <person name="O'Laughlin M."/>
            <person name="Godfrey J."/>
            <person name="Wilson R.M."/>
            <person name="Miner T."/>
            <person name="Farmer C."/>
            <person name="Delehaunty K."/>
            <person name="Cordes M."/>
            <person name="Minx P."/>
            <person name="Tomlinson C."/>
            <person name="Chen J."/>
            <person name="Wollam A."/>
            <person name="Pepin K.H."/>
            <person name="Bhonagiri V."/>
            <person name="Zhang X."/>
            <person name="Warren W."/>
            <person name="Mitreva M."/>
            <person name="Mardis E.R."/>
            <person name="Wilson R.K."/>
        </authorList>
    </citation>
    <scope>NUCLEOTIDE SEQUENCE [LARGE SCALE GENOMIC DNA]</scope>
    <source>
        <strain evidence="1 2">RP2S-4</strain>
    </source>
</reference>
<evidence type="ECO:0000313" key="1">
    <source>
        <dbReference type="EMBL" id="EPI08724.1"/>
    </source>
</evidence>
<proteinExistence type="predicted"/>
<gene>
    <name evidence="1" type="ORF">D358_01499</name>
</gene>
<protein>
    <submittedName>
        <fullName evidence="1">Uncharacterized protein</fullName>
    </submittedName>
</protein>
<evidence type="ECO:0000313" key="2">
    <source>
        <dbReference type="Proteomes" id="UP000015750"/>
    </source>
</evidence>
<comment type="caution">
    <text evidence="1">The sequence shown here is derived from an EMBL/GenBank/DDBJ whole genome shotgun (WGS) entry which is preliminary data.</text>
</comment>
<dbReference type="EMBL" id="ATIR01000044">
    <property type="protein sequence ID" value="EPI08724.1"/>
    <property type="molecule type" value="Genomic_DNA"/>
</dbReference>
<dbReference type="RefSeq" id="WP_016627336.1">
    <property type="nucleotide sequence ID" value="NZ_KE351874.1"/>
</dbReference>
<organism evidence="1 2">
    <name type="scientific">Enterococcus faecalis RP2S-4</name>
    <dbReference type="NCBI Taxonomy" id="1244145"/>
    <lineage>
        <taxon>Bacteria</taxon>
        <taxon>Bacillati</taxon>
        <taxon>Bacillota</taxon>
        <taxon>Bacilli</taxon>
        <taxon>Lactobacillales</taxon>
        <taxon>Enterococcaceae</taxon>
        <taxon>Enterococcus</taxon>
    </lineage>
</organism>